<dbReference type="InterPro" id="IPR000033">
    <property type="entry name" value="LDLR_classB_rpt"/>
</dbReference>
<keyword evidence="6" id="KW-0732">Signal</keyword>
<dbReference type="SUPFAM" id="SSF57184">
    <property type="entry name" value="Growth factor receptor domain"/>
    <property type="match status" value="1"/>
</dbReference>
<evidence type="ECO:0000256" key="14">
    <source>
        <dbReference type="PROSITE-ProRule" id="PRU00124"/>
    </source>
</evidence>
<feature type="compositionally biased region" description="Basic and acidic residues" evidence="16">
    <location>
        <begin position="1497"/>
        <end position="1510"/>
    </location>
</feature>
<feature type="domain" description="EGF-like" evidence="18">
    <location>
        <begin position="807"/>
        <end position="848"/>
    </location>
</feature>
<comment type="caution">
    <text evidence="13">Lacks conserved residue(s) required for the propagation of feature annotation.</text>
</comment>
<feature type="disulfide bond" evidence="13">
    <location>
        <begin position="1540"/>
        <end position="1549"/>
    </location>
</feature>
<dbReference type="EMBL" id="MKHE01000032">
    <property type="protein sequence ID" value="OWK00273.1"/>
    <property type="molecule type" value="Genomic_DNA"/>
</dbReference>
<keyword evidence="11" id="KW-0675">Receptor</keyword>
<dbReference type="PANTHER" id="PTHR22722:SF12">
    <property type="entry name" value="EGF-LIKE DOMAIN-CONTAINING PROTEIN"/>
    <property type="match status" value="1"/>
</dbReference>
<dbReference type="GO" id="GO:0042562">
    <property type="term" value="F:hormone binding"/>
    <property type="evidence" value="ECO:0007669"/>
    <property type="project" value="TreeGrafter"/>
</dbReference>
<feature type="repeat" description="LDL-receptor class B" evidence="15">
    <location>
        <begin position="985"/>
        <end position="1028"/>
    </location>
</feature>
<feature type="non-terminal residue" evidence="19">
    <location>
        <position position="1738"/>
    </location>
</feature>
<evidence type="ECO:0000256" key="13">
    <source>
        <dbReference type="PROSITE-ProRule" id="PRU00076"/>
    </source>
</evidence>
<feature type="disulfide bond" evidence="14">
    <location>
        <begin position="605"/>
        <end position="620"/>
    </location>
</feature>
<organism evidence="19 20">
    <name type="scientific">Cervus elaphus hippelaphus</name>
    <name type="common">European red deer</name>
    <dbReference type="NCBI Taxonomy" id="46360"/>
    <lineage>
        <taxon>Eukaryota</taxon>
        <taxon>Metazoa</taxon>
        <taxon>Chordata</taxon>
        <taxon>Craniata</taxon>
        <taxon>Vertebrata</taxon>
        <taxon>Euteleostomi</taxon>
        <taxon>Mammalia</taxon>
        <taxon>Eutheria</taxon>
        <taxon>Laurasiatheria</taxon>
        <taxon>Artiodactyla</taxon>
        <taxon>Ruminantia</taxon>
        <taxon>Pecora</taxon>
        <taxon>Cervidae</taxon>
        <taxon>Cervinae</taxon>
        <taxon>Cervus</taxon>
    </lineage>
</organism>
<keyword evidence="4" id="KW-0254">Endocytosis</keyword>
<dbReference type="GO" id="GO:0005509">
    <property type="term" value="F:calcium ion binding"/>
    <property type="evidence" value="ECO:0007669"/>
    <property type="project" value="InterPro"/>
</dbReference>
<dbReference type="Gene3D" id="2.10.25.10">
    <property type="entry name" value="Laminin"/>
    <property type="match status" value="2"/>
</dbReference>
<dbReference type="InterPro" id="IPR011042">
    <property type="entry name" value="6-blade_b-propeller_TolB-like"/>
</dbReference>
<dbReference type="Pfam" id="PF00058">
    <property type="entry name" value="Ldl_recept_b"/>
    <property type="match status" value="2"/>
</dbReference>
<evidence type="ECO:0000256" key="6">
    <source>
        <dbReference type="ARBA" id="ARBA00022729"/>
    </source>
</evidence>
<feature type="disulfide bond" evidence="14">
    <location>
        <begin position="648"/>
        <end position="660"/>
    </location>
</feature>
<feature type="disulfide bond" evidence="14">
    <location>
        <begin position="709"/>
        <end position="724"/>
    </location>
</feature>
<dbReference type="InterPro" id="IPR023415">
    <property type="entry name" value="LDLR_class-A_CS"/>
</dbReference>
<feature type="compositionally biased region" description="Low complexity" evidence="16">
    <location>
        <begin position="1435"/>
        <end position="1449"/>
    </location>
</feature>
<dbReference type="SMART" id="SM00179">
    <property type="entry name" value="EGF_CA"/>
    <property type="match status" value="2"/>
</dbReference>
<dbReference type="PROSITE" id="PS00010">
    <property type="entry name" value="ASX_HYDROXYL"/>
    <property type="match status" value="2"/>
</dbReference>
<feature type="disulfide bond" evidence="14">
    <location>
        <begin position="667"/>
        <end position="682"/>
    </location>
</feature>
<feature type="disulfide bond" evidence="14">
    <location>
        <begin position="751"/>
        <end position="766"/>
    </location>
</feature>
<dbReference type="GO" id="GO:0012505">
    <property type="term" value="C:endomembrane system"/>
    <property type="evidence" value="ECO:0007669"/>
    <property type="project" value="UniProtKB-SubCell"/>
</dbReference>
<evidence type="ECO:0000256" key="7">
    <source>
        <dbReference type="ARBA" id="ARBA00022737"/>
    </source>
</evidence>
<keyword evidence="8 17" id="KW-1133">Transmembrane helix</keyword>
<keyword evidence="5 17" id="KW-0812">Transmembrane</keyword>
<dbReference type="GO" id="GO:0006898">
    <property type="term" value="P:receptor-mediated endocytosis"/>
    <property type="evidence" value="ECO:0007669"/>
    <property type="project" value="TreeGrafter"/>
</dbReference>
<dbReference type="InterPro" id="IPR009030">
    <property type="entry name" value="Growth_fac_rcpt_cys_sf"/>
</dbReference>
<dbReference type="InterPro" id="IPR000152">
    <property type="entry name" value="EGF-type_Asp/Asn_hydroxyl_site"/>
</dbReference>
<feature type="domain" description="EGF-like" evidence="18">
    <location>
        <begin position="1514"/>
        <end position="1550"/>
    </location>
</feature>
<keyword evidence="9 17" id="KW-0472">Membrane</keyword>
<dbReference type="FunFam" id="2.120.10.30:FF:000241">
    <property type="entry name" value="Low-density lipoprotein receptor-related protein 6"/>
    <property type="match status" value="1"/>
</dbReference>
<reference evidence="19 20" key="1">
    <citation type="journal article" date="2018" name="Mol. Genet. Genomics">
        <title>The red deer Cervus elaphus genome CerEla1.0: sequencing, annotating, genes, and chromosomes.</title>
        <authorList>
            <person name="Bana N.A."/>
            <person name="Nyiri A."/>
            <person name="Nagy J."/>
            <person name="Frank K."/>
            <person name="Nagy T."/>
            <person name="Steger V."/>
            <person name="Schiller M."/>
            <person name="Lakatos P."/>
            <person name="Sugar L."/>
            <person name="Horn P."/>
            <person name="Barta E."/>
            <person name="Orosz L."/>
        </authorList>
    </citation>
    <scope>NUCLEOTIDE SEQUENCE [LARGE SCALE GENOMIC DNA]</scope>
    <source>
        <strain evidence="19">Hungarian</strain>
    </source>
</reference>
<dbReference type="InterPro" id="IPR049883">
    <property type="entry name" value="NOTCH1_EGF-like"/>
</dbReference>
<evidence type="ECO:0000256" key="11">
    <source>
        <dbReference type="ARBA" id="ARBA00023170"/>
    </source>
</evidence>
<proteinExistence type="predicted"/>
<dbReference type="CDD" id="cd00112">
    <property type="entry name" value="LDLa"/>
    <property type="match status" value="5"/>
</dbReference>
<dbReference type="GO" id="GO:0016324">
    <property type="term" value="C:apical plasma membrane"/>
    <property type="evidence" value="ECO:0007669"/>
    <property type="project" value="TreeGrafter"/>
</dbReference>
<dbReference type="Proteomes" id="UP000242450">
    <property type="component" value="Chromosome 32"/>
</dbReference>
<dbReference type="InterPro" id="IPR051221">
    <property type="entry name" value="LDLR-related"/>
</dbReference>
<dbReference type="PROSITE" id="PS01209">
    <property type="entry name" value="LDLRA_1"/>
    <property type="match status" value="3"/>
</dbReference>
<evidence type="ECO:0000313" key="20">
    <source>
        <dbReference type="Proteomes" id="UP000242450"/>
    </source>
</evidence>
<dbReference type="SMART" id="SM00192">
    <property type="entry name" value="LDLa"/>
    <property type="match status" value="5"/>
</dbReference>
<keyword evidence="10 13" id="KW-1015">Disulfide bond</keyword>
<sequence length="1738" mass="194604">MQCHATRQAACGGRCIPVAWLCNGEWECPDGVDEQCDVDECSMAYSPCGQLCHNTRGSYSCGCVRGYQLHNGTDCRVTDDAVKILIAADRELGILDRGTGIYETLVPVKSRPTSVAYDLERSMYFWVDEILNVFVLGKPNPAPLYPELKTINSISLDWFTGQLYWASSFARVICAGLSDGRGYVRILEKDLVPEQLIVFPAKKYLYWVNRGGKGLRTIEMAGMDGSDRKVLAVVNMEEPTGLTLDQVASRLYWISEYKEVPWMGQEEKSIETVNVDGSGRHTFPKVFREEDDPVGLAVFENSFFWANKLQLFHTSPHTTKERVVLLNASISAFLVLHQSQQPKKLKLVFSSGKRLYLLKVGFMGTAIERSLVQEHPRNIYLLDIDWKRNLIYWTDSQGHLFRSTGYLGDKQEIWTEHTVCSANVDIPTGNLYWLPCDRSAIQRTRLAGPDTHTLYKTGSVILHLLLDWPRRLLYWVESGEPLQSMTLEGKSIQTVWRGTWTADTHVTLDLGSSSILWTTKGLGLQSLSLLKNRTYTLNETWSDGMIAAHEPYLLTLNRTALVLWNRRKPEPFPVSKEAYIQKMIILAENLECMDGNKCIEEKYHCDGAQQCLDGSDELGCWKPVEDCSLRCDNKTRCIPKSWLFHEKCSPSEFKCENGQCVSSSLRCDGNRDCLDHSDEEGCPAWPLPCPSGEVKCPRSGECVLAEWICDHDLDCKDGTDEKDCDPKELRCGSRQWPCASGEQCVPEPWRCDGQRDCGDGSDETGCPPEKCGSSEFQCQPSACLDLSLVCACERGFELKSSGQICEDVDECRRLGGHPCSQTCVNTKGSYTCTCHPGYSLEPDGHTCKATGTEPVLLVAIQFKLLLYGMRSLKEDILATTDKNLIIFSIDYDLVDQKVFWTDLGAQSIQWISMDMKKKGTMVKGIKADCIAVDWIGRNLYWTDGTAGQILAIQLTAIWKGKSEYTVVLDNDLNQPRSLALDPLNGLMYWSEIGGQPQIEQAGMDGSSRKLLLSQGLGWPTSIVLDQLSWKIFWSDDKFHCIGSANLDGTGISLTQIKSPFSVAVFEDEVFWSEMKTRTVQRMKKMTGKNRAVLIKRLEQPYGLKVMHEVLQPRSSNPCLDTGCSHLCLLSPQSKGSCRCPAGLLLAEDGVNCVPLKESAFLFLGLPTVIMQIYLKNLDASRGQATLPGHRILPFTNVNQLASMDYVVQEKVLYLTEWNTGDIWLLRLKDSGKLSWRKIISVAGTVTDLAVDWLSGNIYWIGSENAHINIASPRGQYSTVLLSGSLHRPTSVVLHPPTAVMCFVDLGPQDDGRHGSSIECASMDGSRRKVLWRKPQVPVGLSFSDAGTRLYWADPGRGLIESIQQDGSRYRVDRRGIQGLNLFTYGQGMMFWTTVDDAQISKVWYSKAELSENRWFQVDQKIVDLKVYSKLSQQGTSPDTTHSTPTPKTSEFGKRPTPKAVQPLQGARSTKTRSPGPEGMNYPVRKMLTPPIPALESKAPETKEGGQPKDSHREKLLLCSSDFCNGRGICTMQGELRKCNCLMGYGGDFCEEAAQGPAPGHIALSLTIALLVVLVILGAFVYFRREHKLKRNSTASSRNLTCHKENDQEEENLMNSETFVNEAYDEQEHRNYDAGKSQIRYLPETQYLYVVCLVLTSQVPNYYLLSCQLKKVEICRIVLENYLSCFIPVDSYVSHQQTEMGLSLSAHAEPALFFLPPDGFLSHSTPCPFQILNRPIAKC</sequence>
<dbReference type="PRINTS" id="PR00261">
    <property type="entry name" value="LDLRECEPTOR"/>
</dbReference>
<dbReference type="CDD" id="cd00054">
    <property type="entry name" value="EGF_CA"/>
    <property type="match status" value="2"/>
</dbReference>
<evidence type="ECO:0000256" key="17">
    <source>
        <dbReference type="SAM" id="Phobius"/>
    </source>
</evidence>
<dbReference type="SUPFAM" id="SSF57424">
    <property type="entry name" value="LDL receptor-like module"/>
    <property type="match status" value="4"/>
</dbReference>
<evidence type="ECO:0000256" key="2">
    <source>
        <dbReference type="ARBA" id="ARBA00004308"/>
    </source>
</evidence>
<evidence type="ECO:0000256" key="1">
    <source>
        <dbReference type="ARBA" id="ARBA00004167"/>
    </source>
</evidence>
<dbReference type="PANTHER" id="PTHR22722">
    <property type="entry name" value="LOW-DENSITY LIPOPROTEIN RECEPTOR-RELATED PROTEIN 2-RELATED"/>
    <property type="match status" value="1"/>
</dbReference>
<keyword evidence="3 13" id="KW-0245">EGF-like domain</keyword>
<dbReference type="Pfam" id="PF07645">
    <property type="entry name" value="EGF_CA"/>
    <property type="match status" value="2"/>
</dbReference>
<dbReference type="InterPro" id="IPR000742">
    <property type="entry name" value="EGF"/>
</dbReference>
<dbReference type="InterPro" id="IPR018097">
    <property type="entry name" value="EGF_Ca-bd_CS"/>
</dbReference>
<dbReference type="PROSITE" id="PS00022">
    <property type="entry name" value="EGF_1"/>
    <property type="match status" value="1"/>
</dbReference>
<evidence type="ECO:0000256" key="10">
    <source>
        <dbReference type="ARBA" id="ARBA00023157"/>
    </source>
</evidence>
<evidence type="ECO:0000259" key="18">
    <source>
        <dbReference type="PROSITE" id="PS50026"/>
    </source>
</evidence>
<feature type="repeat" description="LDL-receptor class B" evidence="15">
    <location>
        <begin position="937"/>
        <end position="984"/>
    </location>
</feature>
<dbReference type="PROSITE" id="PS01186">
    <property type="entry name" value="EGF_2"/>
    <property type="match status" value="2"/>
</dbReference>
<dbReference type="InterPro" id="IPR001881">
    <property type="entry name" value="EGF-like_Ca-bd_dom"/>
</dbReference>
<dbReference type="GO" id="GO:0043235">
    <property type="term" value="C:receptor complex"/>
    <property type="evidence" value="ECO:0007669"/>
    <property type="project" value="TreeGrafter"/>
</dbReference>
<dbReference type="SUPFAM" id="SSF57196">
    <property type="entry name" value="EGF/Laminin"/>
    <property type="match status" value="1"/>
</dbReference>
<dbReference type="FunFam" id="2.10.25.10:FF:000010">
    <property type="entry name" value="Pro-epidermal growth factor"/>
    <property type="match status" value="1"/>
</dbReference>
<dbReference type="OrthoDB" id="8831087at2759"/>
<dbReference type="PROSITE" id="PS50068">
    <property type="entry name" value="LDLRA_2"/>
    <property type="match status" value="5"/>
</dbReference>
<dbReference type="Gene3D" id="4.10.400.10">
    <property type="entry name" value="Low-density Lipoprotein Receptor"/>
    <property type="match status" value="5"/>
</dbReference>
<dbReference type="PROSITE" id="PS50026">
    <property type="entry name" value="EGF_3"/>
    <property type="match status" value="3"/>
</dbReference>
<dbReference type="SUPFAM" id="SSF63825">
    <property type="entry name" value="YWTD domain"/>
    <property type="match status" value="4"/>
</dbReference>
<feature type="repeat" description="LDL-receptor class B" evidence="15">
    <location>
        <begin position="203"/>
        <end position="248"/>
    </location>
</feature>
<dbReference type="InterPro" id="IPR002172">
    <property type="entry name" value="LDrepeatLR_classA_rpt"/>
</dbReference>
<comment type="subcellular location">
    <subcellularLocation>
        <location evidence="2">Endomembrane system</location>
    </subcellularLocation>
    <subcellularLocation>
        <location evidence="1">Membrane</location>
        <topology evidence="1">Single-pass membrane protein</topology>
    </subcellularLocation>
</comment>
<dbReference type="Pfam" id="PF00057">
    <property type="entry name" value="Ldl_recept_a"/>
    <property type="match status" value="4"/>
</dbReference>
<feature type="disulfide bond" evidence="14">
    <location>
        <begin position="655"/>
        <end position="673"/>
    </location>
</feature>
<evidence type="ECO:0000256" key="16">
    <source>
        <dbReference type="SAM" id="MobiDB-lite"/>
    </source>
</evidence>
<evidence type="ECO:0000313" key="19">
    <source>
        <dbReference type="EMBL" id="OWK00273.1"/>
    </source>
</evidence>
<keyword evidence="12" id="KW-0325">Glycoprotein</keyword>
<accession>A0A212C2Q6</accession>
<dbReference type="InterPro" id="IPR036055">
    <property type="entry name" value="LDL_receptor-like_sf"/>
</dbReference>
<feature type="domain" description="EGF-like" evidence="18">
    <location>
        <begin position="37"/>
        <end position="73"/>
    </location>
</feature>
<comment type="caution">
    <text evidence="19">The sequence shown here is derived from an EMBL/GenBank/DDBJ whole genome shotgun (WGS) entry which is preliminary data.</text>
</comment>
<dbReference type="Gene3D" id="2.120.10.30">
    <property type="entry name" value="TolB, C-terminal domain"/>
    <property type="match status" value="4"/>
</dbReference>
<protein>
    <recommendedName>
        <fullName evidence="18">EGF-like domain-containing protein</fullName>
    </recommendedName>
</protein>
<evidence type="ECO:0000256" key="5">
    <source>
        <dbReference type="ARBA" id="ARBA00022692"/>
    </source>
</evidence>
<feature type="disulfide bond" evidence="14">
    <location>
        <begin position="3"/>
        <end position="15"/>
    </location>
</feature>
<dbReference type="PROSITE" id="PS51120">
    <property type="entry name" value="LDLRB"/>
    <property type="match status" value="3"/>
</dbReference>
<evidence type="ECO:0000256" key="8">
    <source>
        <dbReference type="ARBA" id="ARBA00022989"/>
    </source>
</evidence>
<feature type="region of interest" description="Disordered" evidence="16">
    <location>
        <begin position="1432"/>
        <end position="1510"/>
    </location>
</feature>
<keyword evidence="7" id="KW-0677">Repeat</keyword>
<evidence type="ECO:0000256" key="4">
    <source>
        <dbReference type="ARBA" id="ARBA00022583"/>
    </source>
</evidence>
<dbReference type="PROSITE" id="PS01187">
    <property type="entry name" value="EGF_CA"/>
    <property type="match status" value="2"/>
</dbReference>
<feature type="transmembrane region" description="Helical" evidence="17">
    <location>
        <begin position="1561"/>
        <end position="1582"/>
    </location>
</feature>
<evidence type="ECO:0000256" key="12">
    <source>
        <dbReference type="ARBA" id="ARBA00023180"/>
    </source>
</evidence>
<evidence type="ECO:0000256" key="9">
    <source>
        <dbReference type="ARBA" id="ARBA00023136"/>
    </source>
</evidence>
<keyword evidence="20" id="KW-1185">Reference proteome</keyword>
<evidence type="ECO:0000256" key="3">
    <source>
        <dbReference type="ARBA" id="ARBA00022536"/>
    </source>
</evidence>
<gene>
    <name evidence="19" type="ORF">Celaphus_00019295</name>
</gene>
<evidence type="ECO:0000256" key="15">
    <source>
        <dbReference type="PROSITE-ProRule" id="PRU00461"/>
    </source>
</evidence>
<dbReference type="FunFam" id="4.10.400.10:FF:000045">
    <property type="entry name" value="Low-density lipoprotein receptor-related protein 2"/>
    <property type="match status" value="2"/>
</dbReference>
<name>A0A212C2Q6_CEREH</name>
<dbReference type="SMART" id="SM00135">
    <property type="entry name" value="LY"/>
    <property type="match status" value="14"/>
</dbReference>
<dbReference type="SMART" id="SM00181">
    <property type="entry name" value="EGF"/>
    <property type="match status" value="5"/>
</dbReference>